<proteinExistence type="predicted"/>
<protein>
    <recommendedName>
        <fullName evidence="4">Myb/SANT-like DNA-binding domain-containing protein</fullName>
    </recommendedName>
</protein>
<reference evidence="2 3" key="2">
    <citation type="journal article" date="2019" name="G3 (Bethesda)">
        <title>Hybrid Assembly of the Genome of the Entomopathogenic Nematode Steinernema carpocapsae Identifies the X-Chromosome.</title>
        <authorList>
            <person name="Serra L."/>
            <person name="Macchietto M."/>
            <person name="Macias-Munoz A."/>
            <person name="McGill C.J."/>
            <person name="Rodriguez I.M."/>
            <person name="Rodriguez B."/>
            <person name="Murad R."/>
            <person name="Mortazavi A."/>
        </authorList>
    </citation>
    <scope>NUCLEOTIDE SEQUENCE [LARGE SCALE GENOMIC DNA]</scope>
    <source>
        <strain evidence="2 3">ALL</strain>
    </source>
</reference>
<sequence>MKEEVEEKTTSHGDDSNDSAPPQKKWRSPPFSDVEKMMLAERYAQNYVDYNLNVNAMSSKYETGLTRASLLRKWSEELTAVGVSQRTPAMVEQKIRDYIKKITKYNNKLDEEDTDPATKNQMVNGRALSPSSRMFFETLNKPTYRRIRQARCAVNKKSQMSASSISLTNGHSAPSTNCVNNVNNTAPSSPSPAPSSNTASSAVEGGECPTNGTASTIDLETLLTNSASTSGSSTDEVAENDAKSTHSHSEQNHVEEILPPAASSVEESPNPSDVFANILATLQNGSGEECSIDDDVNSPGSKRLDDLRCELMKQKLENARIDRHIKMVQLDIMRQQLLLFKQTTGSLSS</sequence>
<feature type="compositionally biased region" description="Low complexity" evidence="1">
    <location>
        <begin position="179"/>
        <end position="203"/>
    </location>
</feature>
<feature type="compositionally biased region" description="Basic and acidic residues" evidence="1">
    <location>
        <begin position="240"/>
        <end position="253"/>
    </location>
</feature>
<accession>A0A4U8UPP6</accession>
<feature type="region of interest" description="Disordered" evidence="1">
    <location>
        <begin position="226"/>
        <end position="253"/>
    </location>
</feature>
<gene>
    <name evidence="2" type="ORF">L596_002245</name>
</gene>
<dbReference type="AlphaFoldDB" id="A0A4U8UPP6"/>
<dbReference type="EMBL" id="CM016762">
    <property type="protein sequence ID" value="TMS34709.1"/>
    <property type="molecule type" value="Genomic_DNA"/>
</dbReference>
<feature type="region of interest" description="Disordered" evidence="1">
    <location>
        <begin position="163"/>
        <end position="214"/>
    </location>
</feature>
<feature type="compositionally biased region" description="Polar residues" evidence="1">
    <location>
        <begin position="163"/>
        <end position="178"/>
    </location>
</feature>
<evidence type="ECO:0000313" key="3">
    <source>
        <dbReference type="Proteomes" id="UP000298663"/>
    </source>
</evidence>
<keyword evidence="3" id="KW-1185">Reference proteome</keyword>
<reference evidence="2 3" key="1">
    <citation type="journal article" date="2015" name="Genome Biol.">
        <title>Comparative genomics of Steinernema reveals deeply conserved gene regulatory networks.</title>
        <authorList>
            <person name="Dillman A.R."/>
            <person name="Macchietto M."/>
            <person name="Porter C.F."/>
            <person name="Rogers A."/>
            <person name="Williams B."/>
            <person name="Antoshechkin I."/>
            <person name="Lee M.M."/>
            <person name="Goodwin Z."/>
            <person name="Lu X."/>
            <person name="Lewis E.E."/>
            <person name="Goodrich-Blair H."/>
            <person name="Stock S.P."/>
            <person name="Adams B.J."/>
            <person name="Sternberg P.W."/>
            <person name="Mortazavi A."/>
        </authorList>
    </citation>
    <scope>NUCLEOTIDE SEQUENCE [LARGE SCALE GENOMIC DNA]</scope>
    <source>
        <strain evidence="2 3">ALL</strain>
    </source>
</reference>
<feature type="region of interest" description="Disordered" evidence="1">
    <location>
        <begin position="1"/>
        <end position="31"/>
    </location>
</feature>
<feature type="compositionally biased region" description="Polar residues" evidence="1">
    <location>
        <begin position="226"/>
        <end position="235"/>
    </location>
</feature>
<feature type="compositionally biased region" description="Basic and acidic residues" evidence="1">
    <location>
        <begin position="1"/>
        <end position="15"/>
    </location>
</feature>
<evidence type="ECO:0008006" key="4">
    <source>
        <dbReference type="Google" id="ProtNLM"/>
    </source>
</evidence>
<evidence type="ECO:0000313" key="2">
    <source>
        <dbReference type="EMBL" id="TMS34709.1"/>
    </source>
</evidence>
<dbReference type="OrthoDB" id="5791247at2759"/>
<name>A0A4U8UPP6_STECR</name>
<evidence type="ECO:0000256" key="1">
    <source>
        <dbReference type="SAM" id="MobiDB-lite"/>
    </source>
</evidence>
<comment type="caution">
    <text evidence="2">The sequence shown here is derived from an EMBL/GenBank/DDBJ whole genome shotgun (WGS) entry which is preliminary data.</text>
</comment>
<dbReference type="EMBL" id="AZBU02000001">
    <property type="protein sequence ID" value="TMS34709.1"/>
    <property type="molecule type" value="Genomic_DNA"/>
</dbReference>
<organism evidence="2 3">
    <name type="scientific">Steinernema carpocapsae</name>
    <name type="common">Entomopathogenic nematode</name>
    <dbReference type="NCBI Taxonomy" id="34508"/>
    <lineage>
        <taxon>Eukaryota</taxon>
        <taxon>Metazoa</taxon>
        <taxon>Ecdysozoa</taxon>
        <taxon>Nematoda</taxon>
        <taxon>Chromadorea</taxon>
        <taxon>Rhabditida</taxon>
        <taxon>Tylenchina</taxon>
        <taxon>Panagrolaimomorpha</taxon>
        <taxon>Strongyloidoidea</taxon>
        <taxon>Steinernematidae</taxon>
        <taxon>Steinernema</taxon>
    </lineage>
</organism>
<dbReference type="Proteomes" id="UP000298663">
    <property type="component" value="Chromosome X"/>
</dbReference>